<evidence type="ECO:0008006" key="3">
    <source>
        <dbReference type="Google" id="ProtNLM"/>
    </source>
</evidence>
<organism evidence="1 2">
    <name type="scientific">Pseudomonas typographi</name>
    <dbReference type="NCBI Taxonomy" id="2715964"/>
    <lineage>
        <taxon>Bacteria</taxon>
        <taxon>Pseudomonadati</taxon>
        <taxon>Pseudomonadota</taxon>
        <taxon>Gammaproteobacteria</taxon>
        <taxon>Pseudomonadales</taxon>
        <taxon>Pseudomonadaceae</taxon>
        <taxon>Pseudomonas</taxon>
    </lineage>
</organism>
<evidence type="ECO:0000313" key="1">
    <source>
        <dbReference type="EMBL" id="MBD1602266.1"/>
    </source>
</evidence>
<protein>
    <recommendedName>
        <fullName evidence="3">HTH cro/C1-type domain-containing protein</fullName>
    </recommendedName>
</protein>
<accession>A0ABR7Z9N7</accession>
<dbReference type="Proteomes" id="UP000805841">
    <property type="component" value="Unassembled WGS sequence"/>
</dbReference>
<reference evidence="1 2" key="1">
    <citation type="journal article" date="2020" name="Insects">
        <title>Bacteria Belonging to Pseudomonas typographi sp. nov. from the Bark Beetle Ips typographus Have Genomic Potential to Aid in the Host Ecology.</title>
        <authorList>
            <person name="Peral-Aranega E."/>
            <person name="Saati-Santamaria Z."/>
            <person name="Kolarik M."/>
            <person name="Rivas R."/>
            <person name="Garcia-Fraile P."/>
        </authorList>
    </citation>
    <scope>NUCLEOTIDE SEQUENCE [LARGE SCALE GENOMIC DNA]</scope>
    <source>
        <strain evidence="1 2">CA3A</strain>
    </source>
</reference>
<gene>
    <name evidence="1" type="ORF">HAQ05_26665</name>
</gene>
<evidence type="ECO:0000313" key="2">
    <source>
        <dbReference type="Proteomes" id="UP000805841"/>
    </source>
</evidence>
<comment type="caution">
    <text evidence="1">The sequence shown here is derived from an EMBL/GenBank/DDBJ whole genome shotgun (WGS) entry which is preliminary data.</text>
</comment>
<dbReference type="EMBL" id="JAAOCA010000061">
    <property type="protein sequence ID" value="MBD1602266.1"/>
    <property type="molecule type" value="Genomic_DNA"/>
</dbReference>
<keyword evidence="2" id="KW-1185">Reference proteome</keyword>
<dbReference type="RefSeq" id="WP_190427038.1">
    <property type="nucleotide sequence ID" value="NZ_JAAOCA010000061.1"/>
</dbReference>
<sequence>MTNEQKLLPCPFCGSTDLKTVVDDGIHFEQCCKCEATGPTGFKRGDEDAADWNTRAALAEDVRAAGDEPVGYELTMNGEQKDLAAAKFGAPTAWENLQRHGYVISPLYRHPQRPVVLPETKNEQKLLPCPISERIKMLSVAHGGLRGMSRALGIDAGYLSRLANGEKQEPSTEILSKLGLRKVVGYEDTLGMDAAEQPQPREWLPCANCGGSGYVHEHMTGRCWCPACGHAIESVYVGDKGDVDGNTRAAQPGPADEDYVAPSMVESVVSAQLVDVVGIAQAALKPQAAEELPDGFDQALAIRTALDRAACPDAWMRIAVEAAQSAFQAYARILAAKYARIAELEAVQPQAVEGLPESVVPVLKAMARNYPGGHSRDHLDSEVCGKAVAEISTLQVRIVELEADNLELSNGQCNGKITVDDHGHPRCEFEHKCLKLEAQLAKGKEGLPEPLSIFCPKTYGSYLPYEAVQSAFAAQKAELVRLLSRARAEIVRLVDDLDQVAGMGAPSELLPVVDAALTKSQ</sequence>
<proteinExistence type="predicted"/>
<name>A0ABR7Z9N7_9PSED</name>